<evidence type="ECO:0000313" key="1">
    <source>
        <dbReference type="EMBL" id="KAJ8961759.1"/>
    </source>
</evidence>
<evidence type="ECO:0000313" key="2">
    <source>
        <dbReference type="Proteomes" id="UP001162162"/>
    </source>
</evidence>
<name>A0AAV8ZEI3_9CUCU</name>
<reference evidence="1" key="1">
    <citation type="journal article" date="2023" name="Insect Mol. Biol.">
        <title>Genome sequencing provides insights into the evolution of gene families encoding plant cell wall-degrading enzymes in longhorned beetles.</title>
        <authorList>
            <person name="Shin N.R."/>
            <person name="Okamura Y."/>
            <person name="Kirsch R."/>
            <person name="Pauchet Y."/>
        </authorList>
    </citation>
    <scope>NUCLEOTIDE SEQUENCE</scope>
    <source>
        <strain evidence="1">AMC_N1</strain>
    </source>
</reference>
<dbReference type="Proteomes" id="UP001162162">
    <property type="component" value="Unassembled WGS sequence"/>
</dbReference>
<dbReference type="AlphaFoldDB" id="A0AAV8ZEI3"/>
<proteinExistence type="predicted"/>
<accession>A0AAV8ZEI3</accession>
<protein>
    <submittedName>
        <fullName evidence="1">Uncharacterized protein</fullName>
    </submittedName>
</protein>
<dbReference type="EMBL" id="JAPWTK010000004">
    <property type="protein sequence ID" value="KAJ8961759.1"/>
    <property type="molecule type" value="Genomic_DNA"/>
</dbReference>
<keyword evidence="2" id="KW-1185">Reference proteome</keyword>
<organism evidence="1 2">
    <name type="scientific">Aromia moschata</name>
    <dbReference type="NCBI Taxonomy" id="1265417"/>
    <lineage>
        <taxon>Eukaryota</taxon>
        <taxon>Metazoa</taxon>
        <taxon>Ecdysozoa</taxon>
        <taxon>Arthropoda</taxon>
        <taxon>Hexapoda</taxon>
        <taxon>Insecta</taxon>
        <taxon>Pterygota</taxon>
        <taxon>Neoptera</taxon>
        <taxon>Endopterygota</taxon>
        <taxon>Coleoptera</taxon>
        <taxon>Polyphaga</taxon>
        <taxon>Cucujiformia</taxon>
        <taxon>Chrysomeloidea</taxon>
        <taxon>Cerambycidae</taxon>
        <taxon>Cerambycinae</taxon>
        <taxon>Callichromatini</taxon>
        <taxon>Aromia</taxon>
    </lineage>
</organism>
<sequence>MITLQKLMYCTDVMTAHSLFYDQLDMKKKRCRMSGWNSRKSGGPPPIRPLVLKRKFRRPYVSAQSSRDASYRALLARAFGAQFQTYFCPPLITPSYHWAKPLKD</sequence>
<comment type="caution">
    <text evidence="1">The sequence shown here is derived from an EMBL/GenBank/DDBJ whole genome shotgun (WGS) entry which is preliminary data.</text>
</comment>
<gene>
    <name evidence="1" type="ORF">NQ318_021360</name>
</gene>